<keyword evidence="5 8" id="KW-0378">Hydrolase</keyword>
<gene>
    <name evidence="10" type="primary">hisK</name>
    <name evidence="10" type="ORF">L21SP3_01166</name>
</gene>
<evidence type="ECO:0000313" key="10">
    <source>
        <dbReference type="EMBL" id="AQQ09362.1"/>
    </source>
</evidence>
<evidence type="ECO:0000256" key="7">
    <source>
        <dbReference type="ARBA" id="ARBA00049158"/>
    </source>
</evidence>
<comment type="pathway">
    <text evidence="1 8">Amino-acid biosynthesis; L-histidine biosynthesis; L-histidine from 5-phospho-alpha-D-ribose 1-diphosphate: step 8/9.</text>
</comment>
<dbReference type="SUPFAM" id="SSF89550">
    <property type="entry name" value="PHP domain-like"/>
    <property type="match status" value="1"/>
</dbReference>
<dbReference type="OrthoDB" id="9775255at2"/>
<dbReference type="GO" id="GO:0004401">
    <property type="term" value="F:histidinol-phosphatase activity"/>
    <property type="evidence" value="ECO:0007669"/>
    <property type="project" value="UniProtKB-UniRule"/>
</dbReference>
<evidence type="ECO:0000256" key="1">
    <source>
        <dbReference type="ARBA" id="ARBA00004970"/>
    </source>
</evidence>
<dbReference type="AlphaFoldDB" id="A0A1Q2HPH3"/>
<evidence type="ECO:0000256" key="3">
    <source>
        <dbReference type="ARBA" id="ARBA00013085"/>
    </source>
</evidence>
<dbReference type="Pfam" id="PF02811">
    <property type="entry name" value="PHP"/>
    <property type="match status" value="1"/>
</dbReference>
<dbReference type="InterPro" id="IPR010140">
    <property type="entry name" value="Histidinol_P_phosphatase_HisJ"/>
</dbReference>
<dbReference type="PANTHER" id="PTHR21039:SF0">
    <property type="entry name" value="HISTIDINOL-PHOSPHATASE"/>
    <property type="match status" value="1"/>
</dbReference>
<dbReference type="GO" id="GO:0005737">
    <property type="term" value="C:cytoplasm"/>
    <property type="evidence" value="ECO:0007669"/>
    <property type="project" value="TreeGrafter"/>
</dbReference>
<protein>
    <recommendedName>
        <fullName evidence="3 8">Histidinol-phosphatase</fullName>
        <shortName evidence="8">HolPase</shortName>
        <ecNumber evidence="3 8">3.1.3.15</ecNumber>
    </recommendedName>
</protein>
<dbReference type="InterPro" id="IPR016195">
    <property type="entry name" value="Pol/histidinol_Pase-like"/>
</dbReference>
<evidence type="ECO:0000256" key="8">
    <source>
        <dbReference type="RuleBase" id="RU366003"/>
    </source>
</evidence>
<dbReference type="GO" id="GO:0000105">
    <property type="term" value="P:L-histidine biosynthetic process"/>
    <property type="evidence" value="ECO:0007669"/>
    <property type="project" value="UniProtKB-UniRule"/>
</dbReference>
<dbReference type="PANTHER" id="PTHR21039">
    <property type="entry name" value="HISTIDINOL PHOSPHATASE-RELATED"/>
    <property type="match status" value="1"/>
</dbReference>
<dbReference type="KEGG" id="pbu:L21SP3_01166"/>
<accession>A0A1Q2HPH3</accession>
<dbReference type="EC" id="3.1.3.15" evidence="3 8"/>
<organism evidence="10 11">
    <name type="scientific">Sedimentisphaera cyanobacteriorum</name>
    <dbReference type="NCBI Taxonomy" id="1940790"/>
    <lineage>
        <taxon>Bacteria</taxon>
        <taxon>Pseudomonadati</taxon>
        <taxon>Planctomycetota</taxon>
        <taxon>Phycisphaerae</taxon>
        <taxon>Sedimentisphaerales</taxon>
        <taxon>Sedimentisphaeraceae</taxon>
        <taxon>Sedimentisphaera</taxon>
    </lineage>
</organism>
<proteinExistence type="inferred from homology"/>
<comment type="similarity">
    <text evidence="2 8">Belongs to the PHP hydrolase family. HisK subfamily.</text>
</comment>
<keyword evidence="11" id="KW-1185">Reference proteome</keyword>
<evidence type="ECO:0000313" key="11">
    <source>
        <dbReference type="Proteomes" id="UP000188273"/>
    </source>
</evidence>
<evidence type="ECO:0000256" key="2">
    <source>
        <dbReference type="ARBA" id="ARBA00009152"/>
    </source>
</evidence>
<dbReference type="Gene3D" id="3.20.20.140">
    <property type="entry name" value="Metal-dependent hydrolases"/>
    <property type="match status" value="1"/>
</dbReference>
<evidence type="ECO:0000256" key="4">
    <source>
        <dbReference type="ARBA" id="ARBA00022605"/>
    </source>
</evidence>
<evidence type="ECO:0000259" key="9">
    <source>
        <dbReference type="Pfam" id="PF02811"/>
    </source>
</evidence>
<reference evidence="11" key="1">
    <citation type="submission" date="2017-02" db="EMBL/GenBank/DDBJ databases">
        <title>Comparative genomics and description of representatives of a novel lineage of planctomycetes thriving in anoxic sediments.</title>
        <authorList>
            <person name="Spring S."/>
            <person name="Bunk B."/>
            <person name="Sproer C."/>
            <person name="Klenk H.-P."/>
        </authorList>
    </citation>
    <scope>NUCLEOTIDE SEQUENCE [LARGE SCALE GENOMIC DNA]</scope>
    <source>
        <strain evidence="11">L21-RPul-D3</strain>
    </source>
</reference>
<keyword evidence="4 8" id="KW-0028">Amino-acid biosynthesis</keyword>
<sequence>MKKETMNINKTNYHIHTYRCKHAAGDAADYCSAAEKAGLEAIGISDHTPLPDGKWGSVRMDIDELPDYCEKIEDARNEFAGRLEVYAGMECEYFPRYEKFYNDTLREEFGIEYLAIALHFYPLGGEEISTHAYPMDKDALKSYTDLFVEGIKTGMFEFAAHPDLFLARYPSWDSYAEKCSERICNAATDSGTALEINGYGFCRDDFSGYPSDNFWRIAASCGAKGVINSDAHCPEHIDIGFQRCLELAERLGISLADPVRRAAKPS</sequence>
<dbReference type="CDD" id="cd12110">
    <property type="entry name" value="PHP_HisPPase_Hisj_like"/>
    <property type="match status" value="1"/>
</dbReference>
<dbReference type="InterPro" id="IPR004013">
    <property type="entry name" value="PHP_dom"/>
</dbReference>
<dbReference type="UniPathway" id="UPA00031">
    <property type="reaction ID" value="UER00013"/>
</dbReference>
<feature type="domain" description="PHP" evidence="9">
    <location>
        <begin position="13"/>
        <end position="197"/>
    </location>
</feature>
<dbReference type="EMBL" id="CP019633">
    <property type="protein sequence ID" value="AQQ09362.1"/>
    <property type="molecule type" value="Genomic_DNA"/>
</dbReference>
<evidence type="ECO:0000256" key="6">
    <source>
        <dbReference type="ARBA" id="ARBA00023102"/>
    </source>
</evidence>
<dbReference type="Proteomes" id="UP000188273">
    <property type="component" value="Chromosome"/>
</dbReference>
<dbReference type="STRING" id="1940790.L21SP3_01166"/>
<keyword evidence="6 8" id="KW-0368">Histidine biosynthesis</keyword>
<name>A0A1Q2HPH3_9BACT</name>
<comment type="catalytic activity">
    <reaction evidence="7 8">
        <text>L-histidinol phosphate + H2O = L-histidinol + phosphate</text>
        <dbReference type="Rhea" id="RHEA:14465"/>
        <dbReference type="ChEBI" id="CHEBI:15377"/>
        <dbReference type="ChEBI" id="CHEBI:43474"/>
        <dbReference type="ChEBI" id="CHEBI:57699"/>
        <dbReference type="ChEBI" id="CHEBI:57980"/>
        <dbReference type="EC" id="3.1.3.15"/>
    </reaction>
</comment>
<dbReference type="RefSeq" id="WP_077539960.1">
    <property type="nucleotide sequence ID" value="NZ_CP019633.1"/>
</dbReference>
<evidence type="ECO:0000256" key="5">
    <source>
        <dbReference type="ARBA" id="ARBA00022801"/>
    </source>
</evidence>